<reference evidence="2" key="2">
    <citation type="submission" date="2018-05" db="EMBL/GenBank/DDBJ databases">
        <title>OpunRS2 (Oryza punctata Reference Sequence Version 2).</title>
        <authorList>
            <person name="Zhang J."/>
            <person name="Kudrna D."/>
            <person name="Lee S."/>
            <person name="Talag J."/>
            <person name="Welchert J."/>
            <person name="Wing R.A."/>
        </authorList>
    </citation>
    <scope>NUCLEOTIDE SEQUENCE [LARGE SCALE GENOMIC DNA]</scope>
</reference>
<evidence type="ECO:0000313" key="3">
    <source>
        <dbReference type="Proteomes" id="UP000026962"/>
    </source>
</evidence>
<reference evidence="2" key="1">
    <citation type="submission" date="2015-04" db="UniProtKB">
        <authorList>
            <consortium name="EnsemblPlants"/>
        </authorList>
    </citation>
    <scope>IDENTIFICATION</scope>
</reference>
<sequence>MSQKAELLKYSRSFPNNALREAIDALRFDLEEKNRQIVRLQDEIERCHRLIEQNCDDNLRRAAPLEVAAGPLHCSFV</sequence>
<dbReference type="Gramene" id="OPUNC01G14630.1">
    <property type="protein sequence ID" value="OPUNC01G14630.1"/>
    <property type="gene ID" value="OPUNC01G14630"/>
</dbReference>
<accession>A0A0E0JI99</accession>
<proteinExistence type="predicted"/>
<feature type="coiled-coil region" evidence="1">
    <location>
        <begin position="16"/>
        <end position="50"/>
    </location>
</feature>
<name>A0A0E0JI99_ORYPU</name>
<protein>
    <submittedName>
        <fullName evidence="2">Uncharacterized protein</fullName>
    </submittedName>
</protein>
<dbReference type="Proteomes" id="UP000026962">
    <property type="component" value="Chromosome 1"/>
</dbReference>
<keyword evidence="3" id="KW-1185">Reference proteome</keyword>
<evidence type="ECO:0000256" key="1">
    <source>
        <dbReference type="SAM" id="Coils"/>
    </source>
</evidence>
<evidence type="ECO:0000313" key="2">
    <source>
        <dbReference type="EnsemblPlants" id="OPUNC01G14630.1"/>
    </source>
</evidence>
<organism evidence="2">
    <name type="scientific">Oryza punctata</name>
    <name type="common">Red rice</name>
    <dbReference type="NCBI Taxonomy" id="4537"/>
    <lineage>
        <taxon>Eukaryota</taxon>
        <taxon>Viridiplantae</taxon>
        <taxon>Streptophyta</taxon>
        <taxon>Embryophyta</taxon>
        <taxon>Tracheophyta</taxon>
        <taxon>Spermatophyta</taxon>
        <taxon>Magnoliopsida</taxon>
        <taxon>Liliopsida</taxon>
        <taxon>Poales</taxon>
        <taxon>Poaceae</taxon>
        <taxon>BOP clade</taxon>
        <taxon>Oryzoideae</taxon>
        <taxon>Oryzeae</taxon>
        <taxon>Oryzinae</taxon>
        <taxon>Oryza</taxon>
    </lineage>
</organism>
<keyword evidence="1" id="KW-0175">Coiled coil</keyword>
<dbReference type="EnsemblPlants" id="OPUNC01G14630.1">
    <property type="protein sequence ID" value="OPUNC01G14630.1"/>
    <property type="gene ID" value="OPUNC01G14630"/>
</dbReference>
<dbReference type="HOGENOM" id="CLU_2642317_0_0_1"/>
<dbReference type="AlphaFoldDB" id="A0A0E0JI99"/>